<sequence>MARLSINSEPVQTLITGKVIPLLLASGNVASLTKALNDAAQSTGLDGRLHANRIHALLSMDASRALNEASIALIDQACDAMLAADGAAINRAAAAMRELSAEASKLAAFSRLTAPEIAERLSIPPALAQQLVRAKGTGVASAPSSQSLVPLHETEGAAPDWSYQDIAVSRCLDALNRRPGGRIGLILPTGAGKTRTALRIVLAMLDRAADRKAPVYWVTHRRNLREQAHRELQKLIASASADQGETLSELGNRIKFVMVGDLSPLLDGASNRPALIVVDEAHHAAAPSYQPVFANPWMAPVLLLTATPNRGDRLPIGIDEIAFTITYRELAERRAILTPKFVDFPVDNFDWSPDALDDLVDFIIDRTAADFTKVLVLAPRVDRVEEFYSALTARLPNDHPLTAEDLGFVHGSGNSLAIDNEDFLARFANKPRAVLVSAQLLLEGFDDPAINAVVLTYPSSSVIRLMQAAGRCVRYSPDKRAAFVVQARNDGLAYHFDQRWLYQEIDDFLRPQLIDVDYGSHAELLAKVEDILDKHRVETKQADRIKLRLNSVVPGETYRLFLYGLPHFGEIDRFEQDGKWGILAETPETSHTLRGIFNEFCARGADLSDPSDFLISEGSKFGLIKDLTPGSRWLEMSHLLTAAYFAKREVHGPSAIDAVGKRPYKAYGATSWLKYITLHFRPAIPQALAAFLKDCHNAQEIEAQYLRAPLHAAMAIKVPLPLAGSEAHLLNEAESKALVGMLDGLRLELTQVEPRAQFGTLAAYLMSAGALPLPARLHHRIEFLLDPAARQGRMLTLNQDTPVSII</sequence>
<evidence type="ECO:0000259" key="1">
    <source>
        <dbReference type="PROSITE" id="PS51192"/>
    </source>
</evidence>
<keyword evidence="3" id="KW-0378">Hydrolase</keyword>
<feature type="domain" description="Helicase C-terminal" evidence="2">
    <location>
        <begin position="355"/>
        <end position="525"/>
    </location>
</feature>
<dbReference type="SMART" id="SM00487">
    <property type="entry name" value="DEXDc"/>
    <property type="match status" value="1"/>
</dbReference>
<dbReference type="InterPro" id="IPR014001">
    <property type="entry name" value="Helicase_ATP-bd"/>
</dbReference>
<keyword evidence="3" id="KW-0067">ATP-binding</keyword>
<proteinExistence type="predicted"/>
<organism evidence="3 4">
    <name type="scientific">Hydrogenophaga luteola</name>
    <dbReference type="NCBI Taxonomy" id="1591122"/>
    <lineage>
        <taxon>Bacteria</taxon>
        <taxon>Pseudomonadati</taxon>
        <taxon>Pseudomonadota</taxon>
        <taxon>Betaproteobacteria</taxon>
        <taxon>Burkholderiales</taxon>
        <taxon>Comamonadaceae</taxon>
        <taxon>Hydrogenophaga</taxon>
    </lineage>
</organism>
<gene>
    <name evidence="3" type="ORF">ACFOPI_05150</name>
</gene>
<dbReference type="PROSITE" id="PS51192">
    <property type="entry name" value="HELICASE_ATP_BIND_1"/>
    <property type="match status" value="1"/>
</dbReference>
<dbReference type="EC" id="3.6.4.-" evidence="3"/>
<dbReference type="GO" id="GO:0004386">
    <property type="term" value="F:helicase activity"/>
    <property type="evidence" value="ECO:0007669"/>
    <property type="project" value="UniProtKB-KW"/>
</dbReference>
<dbReference type="PANTHER" id="PTHR47396">
    <property type="entry name" value="TYPE I RESTRICTION ENZYME ECOKI R PROTEIN"/>
    <property type="match status" value="1"/>
</dbReference>
<feature type="domain" description="Helicase ATP-binding" evidence="1">
    <location>
        <begin position="174"/>
        <end position="326"/>
    </location>
</feature>
<keyword evidence="4" id="KW-1185">Reference proteome</keyword>
<protein>
    <submittedName>
        <fullName evidence="3">DEAD/DEAH box helicase</fullName>
        <ecNumber evidence="3">3.6.4.-</ecNumber>
    </submittedName>
</protein>
<dbReference type="Pfam" id="PF04851">
    <property type="entry name" value="ResIII"/>
    <property type="match status" value="1"/>
</dbReference>
<dbReference type="Proteomes" id="UP001595729">
    <property type="component" value="Unassembled WGS sequence"/>
</dbReference>
<keyword evidence="3" id="KW-0547">Nucleotide-binding</keyword>
<dbReference type="InterPro" id="IPR001650">
    <property type="entry name" value="Helicase_C-like"/>
</dbReference>
<accession>A0ABV7VZP7</accession>
<dbReference type="PROSITE" id="PS51194">
    <property type="entry name" value="HELICASE_CTER"/>
    <property type="match status" value="1"/>
</dbReference>
<dbReference type="Pfam" id="PF00271">
    <property type="entry name" value="Helicase_C"/>
    <property type="match status" value="1"/>
</dbReference>
<dbReference type="InterPro" id="IPR027417">
    <property type="entry name" value="P-loop_NTPase"/>
</dbReference>
<dbReference type="SUPFAM" id="SSF52540">
    <property type="entry name" value="P-loop containing nucleoside triphosphate hydrolases"/>
    <property type="match status" value="1"/>
</dbReference>
<dbReference type="InterPro" id="IPR006935">
    <property type="entry name" value="Helicase/UvrB_N"/>
</dbReference>
<dbReference type="InterPro" id="IPR050742">
    <property type="entry name" value="Helicase_Restrict-Modif_Enz"/>
</dbReference>
<dbReference type="CDD" id="cd18785">
    <property type="entry name" value="SF2_C"/>
    <property type="match status" value="1"/>
</dbReference>
<dbReference type="EMBL" id="JBHRXX010000002">
    <property type="protein sequence ID" value="MFC3682970.1"/>
    <property type="molecule type" value="Genomic_DNA"/>
</dbReference>
<evidence type="ECO:0000259" key="2">
    <source>
        <dbReference type="PROSITE" id="PS51194"/>
    </source>
</evidence>
<dbReference type="Gene3D" id="3.40.50.300">
    <property type="entry name" value="P-loop containing nucleotide triphosphate hydrolases"/>
    <property type="match status" value="2"/>
</dbReference>
<reference evidence="4" key="1">
    <citation type="journal article" date="2019" name="Int. J. Syst. Evol. Microbiol.">
        <title>The Global Catalogue of Microorganisms (GCM) 10K type strain sequencing project: providing services to taxonomists for standard genome sequencing and annotation.</title>
        <authorList>
            <consortium name="The Broad Institute Genomics Platform"/>
            <consortium name="The Broad Institute Genome Sequencing Center for Infectious Disease"/>
            <person name="Wu L."/>
            <person name="Ma J."/>
        </authorList>
    </citation>
    <scope>NUCLEOTIDE SEQUENCE [LARGE SCALE GENOMIC DNA]</scope>
    <source>
        <strain evidence="4">KCTC 42501</strain>
    </source>
</reference>
<evidence type="ECO:0000313" key="4">
    <source>
        <dbReference type="Proteomes" id="UP001595729"/>
    </source>
</evidence>
<comment type="caution">
    <text evidence="3">The sequence shown here is derived from an EMBL/GenBank/DDBJ whole genome shotgun (WGS) entry which is preliminary data.</text>
</comment>
<keyword evidence="3" id="KW-0347">Helicase</keyword>
<dbReference type="PANTHER" id="PTHR47396:SF1">
    <property type="entry name" value="ATP-DEPENDENT HELICASE IRC3-RELATED"/>
    <property type="match status" value="1"/>
</dbReference>
<evidence type="ECO:0000313" key="3">
    <source>
        <dbReference type="EMBL" id="MFC3682970.1"/>
    </source>
</evidence>
<dbReference type="GO" id="GO:0016787">
    <property type="term" value="F:hydrolase activity"/>
    <property type="evidence" value="ECO:0007669"/>
    <property type="project" value="UniProtKB-KW"/>
</dbReference>
<dbReference type="RefSeq" id="WP_382171700.1">
    <property type="nucleotide sequence ID" value="NZ_JBHRXX010000002.1"/>
</dbReference>
<name>A0ABV7VZP7_9BURK</name>